<dbReference type="Gene3D" id="3.50.50.60">
    <property type="entry name" value="FAD/NAD(P)-binding domain"/>
    <property type="match status" value="1"/>
</dbReference>
<dbReference type="OrthoDB" id="9766816at2"/>
<dbReference type="InterPro" id="IPR051704">
    <property type="entry name" value="FAD_aromatic-hydroxylase"/>
</dbReference>
<dbReference type="eggNOG" id="COG0654">
    <property type="taxonomic scope" value="Bacteria"/>
</dbReference>
<dbReference type="InterPro" id="IPR002938">
    <property type="entry name" value="FAD-bd"/>
</dbReference>
<keyword evidence="3" id="KW-1185">Reference proteome</keyword>
<feature type="domain" description="FAD-binding" evidence="1">
    <location>
        <begin position="4"/>
        <end position="314"/>
    </location>
</feature>
<dbReference type="Proteomes" id="UP000000496">
    <property type="component" value="Chromosome gsn.131"/>
</dbReference>
<dbReference type="EMBL" id="FR872582">
    <property type="protein sequence ID" value="CCB89496.1"/>
    <property type="molecule type" value="Genomic_DNA"/>
</dbReference>
<dbReference type="RefSeq" id="WP_013943962.1">
    <property type="nucleotide sequence ID" value="NC_015713.1"/>
</dbReference>
<protein>
    <submittedName>
        <fullName evidence="2">Uncharacterized protein Rv1260/MT1298</fullName>
    </submittedName>
</protein>
<dbReference type="PANTHER" id="PTHR46865:SF2">
    <property type="entry name" value="MONOOXYGENASE"/>
    <property type="match status" value="1"/>
</dbReference>
<reference evidence="2 3" key="2">
    <citation type="journal article" date="2011" name="Mol. Biol. Evol.">
        <title>Unity in variety--the pan-genome of the Chlamydiae.</title>
        <authorList>
            <person name="Collingro A."/>
            <person name="Tischler P."/>
            <person name="Weinmaier T."/>
            <person name="Penz T."/>
            <person name="Heinz E."/>
            <person name="Brunham R.C."/>
            <person name="Read T.D."/>
            <person name="Bavoil P.M."/>
            <person name="Sachse K."/>
            <person name="Kahane S."/>
            <person name="Friedman M.G."/>
            <person name="Rattei T."/>
            <person name="Myers G.S."/>
            <person name="Horn M."/>
        </authorList>
    </citation>
    <scope>NUCLEOTIDE SEQUENCE [LARGE SCALE GENOMIC DNA]</scope>
    <source>
        <strain evidence="3">ATCC VR-1471 / Z</strain>
    </source>
</reference>
<evidence type="ECO:0000313" key="2">
    <source>
        <dbReference type="EMBL" id="CCB89496.1"/>
    </source>
</evidence>
<dbReference type="SUPFAM" id="SSF51905">
    <property type="entry name" value="FAD/NAD(P)-binding domain"/>
    <property type="match status" value="1"/>
</dbReference>
<accession>F8L9G1</accession>
<evidence type="ECO:0000259" key="1">
    <source>
        <dbReference type="Pfam" id="PF01494"/>
    </source>
</evidence>
<sequence>MKNILISGAGIAGLSLAYWLKQYGFHPTLIEKHPTLRAEGYKIDIRGVAVDVVKRMGLWEKICLNRTAIKESRFVNQTGKFISEVHPDLCGARVEGDLEIVRGKLCELLYEHLDDVECLFGDSITKISQDQKQVLVEFEKESPRVFDMVIGADGLHSHVRKLVWGDERQFLDKLGLNISFYSIPNYLDLDCVEIEYHSPKKFVIVYCPRDGLAKAGFAFVAKPNELNLRDKELQQQSLREAFQDCQWEVPSLLDFMEKTPDFYYDCMAQVHMPKWSEGRVTLAGDAAYAVSPVAGQGASVALVGAYVLAGELATANGNHFIAFENYESCLREYIKQNQDLAQMSVSILKGDRSSWIATKIMWLTLRIGQLMPASWIRFWKKQGQKRTAKAASALTLKDYLRHGNSCN</sequence>
<dbReference type="GO" id="GO:0071949">
    <property type="term" value="F:FAD binding"/>
    <property type="evidence" value="ECO:0007669"/>
    <property type="project" value="InterPro"/>
</dbReference>
<dbReference type="STRING" id="331113.SNE_A16190"/>
<dbReference type="Pfam" id="PF01494">
    <property type="entry name" value="FAD_binding_3"/>
    <property type="match status" value="1"/>
</dbReference>
<proteinExistence type="predicted"/>
<gene>
    <name evidence="2" type="ordered locus">SNE_A16190</name>
</gene>
<dbReference type="AlphaFoldDB" id="F8L9G1"/>
<name>F8L9G1_SIMNZ</name>
<evidence type="ECO:0000313" key="3">
    <source>
        <dbReference type="Proteomes" id="UP000000496"/>
    </source>
</evidence>
<dbReference type="HOGENOM" id="CLU_009665_1_0_0"/>
<reference key="1">
    <citation type="journal article" date="2011" name="Mol. Biol. Evol.">
        <title>Unity in variety -- the pan-genome of the Chlamydiae.</title>
        <authorList>
            <person name="Collingro A."/>
            <person name="Tischler P."/>
            <person name="Weinmaier T."/>
            <person name="Penz T."/>
            <person name="Heinz E."/>
            <person name="Brunham R.C."/>
            <person name="Read T.D."/>
            <person name="Bavoil P.M."/>
            <person name="Sachse K."/>
            <person name="Kahane S."/>
            <person name="Friedman M.G."/>
            <person name="Rattei T."/>
            <person name="Myers G.S.A."/>
            <person name="Horn M."/>
        </authorList>
    </citation>
    <scope>NUCLEOTIDE SEQUENCE</scope>
    <source>
        <strain>Z</strain>
    </source>
</reference>
<dbReference type="PANTHER" id="PTHR46865">
    <property type="entry name" value="OXIDOREDUCTASE-RELATED"/>
    <property type="match status" value="1"/>
</dbReference>
<dbReference type="InterPro" id="IPR036188">
    <property type="entry name" value="FAD/NAD-bd_sf"/>
</dbReference>
<dbReference type="PRINTS" id="PR00420">
    <property type="entry name" value="RNGMNOXGNASE"/>
</dbReference>
<dbReference type="KEGG" id="sng:SNE_A16190"/>
<organism evidence="2 3">
    <name type="scientific">Simkania negevensis (strain ATCC VR-1471 / DSM 27360 / Z)</name>
    <dbReference type="NCBI Taxonomy" id="331113"/>
    <lineage>
        <taxon>Bacteria</taxon>
        <taxon>Pseudomonadati</taxon>
        <taxon>Chlamydiota</taxon>
        <taxon>Chlamydiia</taxon>
        <taxon>Parachlamydiales</taxon>
        <taxon>Simkaniaceae</taxon>
        <taxon>Simkania</taxon>
    </lineage>
</organism>